<feature type="compositionally biased region" description="Low complexity" evidence="1">
    <location>
        <begin position="51"/>
        <end position="62"/>
    </location>
</feature>
<proteinExistence type="predicted"/>
<protein>
    <recommendedName>
        <fullName evidence="3">DUF1618 domain-containing protein</fullName>
    </recommendedName>
</protein>
<evidence type="ECO:0000313" key="2">
    <source>
        <dbReference type="EnsemblPlants" id="EMT23647"/>
    </source>
</evidence>
<dbReference type="EnsemblPlants" id="EMT23647">
    <property type="protein sequence ID" value="EMT23647"/>
    <property type="gene ID" value="F775_22826"/>
</dbReference>
<feature type="region of interest" description="Disordered" evidence="1">
    <location>
        <begin position="1"/>
        <end position="81"/>
    </location>
</feature>
<dbReference type="PANTHER" id="PTHR33085:SF125">
    <property type="entry name" value="EXPRESSED PROTEIN"/>
    <property type="match status" value="1"/>
</dbReference>
<organism evidence="2">
    <name type="scientific">Aegilops tauschii</name>
    <name type="common">Tausch's goatgrass</name>
    <name type="synonym">Aegilops squarrosa</name>
    <dbReference type="NCBI Taxonomy" id="37682"/>
    <lineage>
        <taxon>Eukaryota</taxon>
        <taxon>Viridiplantae</taxon>
        <taxon>Streptophyta</taxon>
        <taxon>Embryophyta</taxon>
        <taxon>Tracheophyta</taxon>
        <taxon>Spermatophyta</taxon>
        <taxon>Magnoliopsida</taxon>
        <taxon>Liliopsida</taxon>
        <taxon>Poales</taxon>
        <taxon>Poaceae</taxon>
        <taxon>BOP clade</taxon>
        <taxon>Pooideae</taxon>
        <taxon>Triticodae</taxon>
        <taxon>Triticeae</taxon>
        <taxon>Triticinae</taxon>
        <taxon>Aegilops</taxon>
    </lineage>
</organism>
<reference evidence="2" key="1">
    <citation type="submission" date="2015-06" db="UniProtKB">
        <authorList>
            <consortium name="EnsemblPlants"/>
        </authorList>
    </citation>
    <scope>IDENTIFICATION</scope>
</reference>
<feature type="compositionally biased region" description="Polar residues" evidence="1">
    <location>
        <begin position="29"/>
        <end position="48"/>
    </location>
</feature>
<evidence type="ECO:0008006" key="3">
    <source>
        <dbReference type="Google" id="ProtNLM"/>
    </source>
</evidence>
<sequence length="309" mass="34964">MTAWSGSSSWAPAAAKAGSSTPTWPATPGYTTPTRASSSTCLRSTSPREPTPSASQSPTPTTRKTHVMDRYPGRALARRNTGSPRMRSCFEVLEYRPSSRYLDDSMKGWGWRALPPPPFIHEHGYEPTRITSYAVVGDGTTLCISSDRNGIGTYCFDTVRDDATHRLGWDYRDEWRHVGHWALPFYDKAEYVPEFKLWFGFSPPRPNHLCAADLSTMDHGQPPIVRHVWEDLDRPEEEDWVPTHFRILNLGSGKFCIAKIISAEATGMKFSVLTGIEMVRGKDDQSLRMFKHKSTRYMFSTSDVIHWVI</sequence>
<evidence type="ECO:0000256" key="1">
    <source>
        <dbReference type="SAM" id="MobiDB-lite"/>
    </source>
</evidence>
<dbReference type="ExpressionAtlas" id="M8C9A3">
    <property type="expression patterns" value="baseline"/>
</dbReference>
<dbReference type="Pfam" id="PF07893">
    <property type="entry name" value="DUF1668"/>
    <property type="match status" value="1"/>
</dbReference>
<dbReference type="AlphaFoldDB" id="M8C9A3"/>
<dbReference type="PANTHER" id="PTHR33085">
    <property type="entry name" value="OS12G0113100 PROTEIN-RELATED"/>
    <property type="match status" value="1"/>
</dbReference>
<name>M8C9A3_AEGTA</name>
<feature type="compositionally biased region" description="Low complexity" evidence="1">
    <location>
        <begin position="1"/>
        <end position="22"/>
    </location>
</feature>
<dbReference type="InterPro" id="IPR012871">
    <property type="entry name" value="DUF1668_ORYSA"/>
</dbReference>
<accession>M8C9A3</accession>